<dbReference type="GO" id="GO:0016810">
    <property type="term" value="F:hydrolase activity, acting on carbon-nitrogen (but not peptide) bonds"/>
    <property type="evidence" value="ECO:0007669"/>
    <property type="project" value="InterPro"/>
</dbReference>
<dbReference type="AlphaFoldDB" id="K6Q2K9"/>
<dbReference type="Gene3D" id="3.20.20.140">
    <property type="entry name" value="Metal-dependent hydrolases"/>
    <property type="match status" value="1"/>
</dbReference>
<dbReference type="EMBL" id="AENY02000002">
    <property type="protein sequence ID" value="EKP95259.1"/>
    <property type="molecule type" value="Genomic_DNA"/>
</dbReference>
<gene>
    <name evidence="3" type="ORF">ThesuDRAFT_01002</name>
</gene>
<keyword evidence="3" id="KW-0378">Hydrolase</keyword>
<evidence type="ECO:0000259" key="2">
    <source>
        <dbReference type="Pfam" id="PF07969"/>
    </source>
</evidence>
<feature type="region of interest" description="Disordered" evidence="1">
    <location>
        <begin position="198"/>
        <end position="217"/>
    </location>
</feature>
<reference evidence="3" key="2">
    <citation type="submission" date="2012-10" db="EMBL/GenBank/DDBJ databases">
        <title>Improved high-quality draft of Thermaerobacter subterraneus C21, DSM 13965.</title>
        <authorList>
            <consortium name="DOE Joint Genome Institute"/>
            <person name="Eisen J."/>
            <person name="Huntemann M."/>
            <person name="Wei C.-L."/>
            <person name="Han J."/>
            <person name="Detter J.C."/>
            <person name="Han C."/>
            <person name="Tapia R."/>
            <person name="Chen A."/>
            <person name="Kyrpides N."/>
            <person name="Mavromatis K."/>
            <person name="Markowitz V."/>
            <person name="Szeto E."/>
            <person name="Ivanova N."/>
            <person name="Mikhailova N."/>
            <person name="Ovchinnikova G."/>
            <person name="Pagani I."/>
            <person name="Pati A."/>
            <person name="Goodwin L."/>
            <person name="Nordberg H.P."/>
            <person name="Cantor M.N."/>
            <person name="Hua S.X."/>
            <person name="Woyke T."/>
            <person name="Eisen J."/>
            <person name="Klenk H.-P."/>
        </authorList>
    </citation>
    <scope>NUCLEOTIDE SEQUENCE [LARGE SCALE GENOMIC DNA]</scope>
    <source>
        <strain evidence="3">DSM 13965</strain>
    </source>
</reference>
<dbReference type="STRING" id="867903.ThesuDRAFT_01002"/>
<organism evidence="3 4">
    <name type="scientific">Thermaerobacter subterraneus DSM 13965</name>
    <dbReference type="NCBI Taxonomy" id="867903"/>
    <lineage>
        <taxon>Bacteria</taxon>
        <taxon>Bacillati</taxon>
        <taxon>Bacillota</taxon>
        <taxon>Clostridia</taxon>
        <taxon>Eubacteriales</taxon>
        <taxon>Clostridiales Family XVII. Incertae Sedis</taxon>
        <taxon>Thermaerobacter</taxon>
    </lineage>
</organism>
<name>K6Q2K9_9FIRM</name>
<dbReference type="PANTHER" id="PTHR22642">
    <property type="entry name" value="IMIDAZOLONEPROPIONASE"/>
    <property type="match status" value="1"/>
</dbReference>
<dbReference type="InterPro" id="IPR013108">
    <property type="entry name" value="Amidohydro_3"/>
</dbReference>
<feature type="compositionally biased region" description="Pro residues" evidence="1">
    <location>
        <begin position="1"/>
        <end position="12"/>
    </location>
</feature>
<dbReference type="InterPro" id="IPR033932">
    <property type="entry name" value="YtcJ-like"/>
</dbReference>
<keyword evidence="4" id="KW-1185">Reference proteome</keyword>
<feature type="region of interest" description="Disordered" evidence="1">
    <location>
        <begin position="1"/>
        <end position="21"/>
    </location>
</feature>
<reference evidence="3" key="1">
    <citation type="submission" date="2010-10" db="EMBL/GenBank/DDBJ databases">
        <authorList>
            <consortium name="US DOE Joint Genome Institute (JGI-PGF)"/>
            <person name="Lucas S."/>
            <person name="Copeland A."/>
            <person name="Lapidus A."/>
            <person name="Bruce D."/>
            <person name="Goodwin L."/>
            <person name="Pitluck S."/>
            <person name="Kyrpides N."/>
            <person name="Mavromatis K."/>
            <person name="Detter J.C."/>
            <person name="Han C."/>
            <person name="Land M."/>
            <person name="Hauser L."/>
            <person name="Markowitz V."/>
            <person name="Cheng J.-F."/>
            <person name="Hugenholtz P."/>
            <person name="Woyke T."/>
            <person name="Wu D."/>
            <person name="Pukall R."/>
            <person name="Wahrenburg C."/>
            <person name="Brambilla E."/>
            <person name="Klenk H.-P."/>
            <person name="Eisen J.A."/>
        </authorList>
    </citation>
    <scope>NUCLEOTIDE SEQUENCE [LARGE SCALE GENOMIC DNA]</scope>
    <source>
        <strain evidence="3">DSM 13965</strain>
    </source>
</reference>
<protein>
    <submittedName>
        <fullName evidence="3">TIM-barrel fold metal-dependent hydrolase</fullName>
    </submittedName>
</protein>
<comment type="caution">
    <text evidence="3">The sequence shown here is derived from an EMBL/GenBank/DDBJ whole genome shotgun (WGS) entry which is preliminary data.</text>
</comment>
<dbReference type="SUPFAM" id="SSF51556">
    <property type="entry name" value="Metallo-dependent hydrolases"/>
    <property type="match status" value="1"/>
</dbReference>
<dbReference type="OrthoDB" id="9767366at2"/>
<feature type="compositionally biased region" description="Low complexity" evidence="1">
    <location>
        <begin position="129"/>
        <end position="141"/>
    </location>
</feature>
<proteinExistence type="predicted"/>
<dbReference type="Proteomes" id="UP000005710">
    <property type="component" value="Unassembled WGS sequence"/>
</dbReference>
<dbReference type="Gene3D" id="2.30.40.10">
    <property type="entry name" value="Urease, subunit C, domain 1"/>
    <property type="match status" value="1"/>
</dbReference>
<feature type="domain" description="Amidohydrolase 3" evidence="2">
    <location>
        <begin position="71"/>
        <end position="583"/>
    </location>
</feature>
<evidence type="ECO:0000313" key="3">
    <source>
        <dbReference type="EMBL" id="EKP95259.1"/>
    </source>
</evidence>
<sequence length="585" mass="62012">MNPPSSPGPSGPVPSHKAASPAQPARYFYNGRIFTADPDQPEADAMVVANGRILWIGRQTDANPGTGVERVDLQGRRVIPGIIDAHMHPLFLAETAQQIACLPPAARSVGDIIEAVRRRRQQLGREAGRPAPGSGHAGSSGPLPWILGWGYDEGKLAEGRAPTRRDLDRGASDVPVVLTRICYHVVAVNSKALELAGITRETPDPPGGRIDRDEHGEPTGILRESARYLVLERIPTPPPAAWAQMLADLSPFLFARGITGITDMMARRRPVDDLALYQDAHARGLRQRVVLYYLWEHLRDEPASALRPEALPGPGQPVAAGGIKVFADGSISGRTAWVDPPFSASGAPSPEDSGLSMTSAAELLEAAAAARRLGVQLAVHAMGNRAIDLVVNTLARLPGRPDGPGWLDGGPSIRLEHATLASPAAMAVAARAGIAFVPQPIFLFAEVESYLSNLGPERASRAYALRSMLAAGVQVAMSSDAPATSWADPASPFANLKMAVTRRASHGMVLGPDEAIPLDVALTLYTREAARVTRIPGTGQLKAGFAADFVVLDRDVLAAGPDTAAELDAVRVLATYLDGERVYEA</sequence>
<dbReference type="InterPro" id="IPR011059">
    <property type="entry name" value="Metal-dep_hydrolase_composite"/>
</dbReference>
<accession>K6Q2K9</accession>
<evidence type="ECO:0000313" key="4">
    <source>
        <dbReference type="Proteomes" id="UP000005710"/>
    </source>
</evidence>
<dbReference type="RefSeq" id="WP_006903270.1">
    <property type="nucleotide sequence ID" value="NZ_JH976535.1"/>
</dbReference>
<dbReference type="CDD" id="cd01300">
    <property type="entry name" value="YtcJ_like"/>
    <property type="match status" value="1"/>
</dbReference>
<dbReference type="Gene3D" id="3.10.310.70">
    <property type="match status" value="1"/>
</dbReference>
<feature type="region of interest" description="Disordered" evidence="1">
    <location>
        <begin position="121"/>
        <end position="141"/>
    </location>
</feature>
<dbReference type="Pfam" id="PF07969">
    <property type="entry name" value="Amidohydro_3"/>
    <property type="match status" value="1"/>
</dbReference>
<dbReference type="InterPro" id="IPR032466">
    <property type="entry name" value="Metal_Hydrolase"/>
</dbReference>
<dbReference type="SUPFAM" id="SSF51338">
    <property type="entry name" value="Composite domain of metallo-dependent hydrolases"/>
    <property type="match status" value="1"/>
</dbReference>
<dbReference type="HOGENOM" id="CLU_009942_3_1_9"/>
<dbReference type="PANTHER" id="PTHR22642:SF2">
    <property type="entry name" value="PROTEIN LONG AFTER FAR-RED 3"/>
    <property type="match status" value="1"/>
</dbReference>
<dbReference type="eggNOG" id="COG1574">
    <property type="taxonomic scope" value="Bacteria"/>
</dbReference>
<evidence type="ECO:0000256" key="1">
    <source>
        <dbReference type="SAM" id="MobiDB-lite"/>
    </source>
</evidence>